<keyword evidence="3" id="KW-0808">Transferase</keyword>
<gene>
    <name evidence="3" type="ORF">DX912_01835</name>
</gene>
<feature type="domain" description="Glycosyltransferase subfamily 4-like N-terminal" evidence="2">
    <location>
        <begin position="19"/>
        <end position="185"/>
    </location>
</feature>
<sequence>MSQSRPFALQVRSSAGLYGADRVVLALNRALDRGGARGRLLSINNYRMHEQALHDVASSSGQDAVLLPCRGRVDAATIGALSAQIGAARGRTGTPPVVHVHDYKSAFYAWLATRREHHSGQPAPLVATLHGWVEGSTALRLYTRLELALLRRFDALVVVAAEQIDRLARAGVPRSRIRHVDNGIECPVRDEAAASALRAQLRIAPDAHVFSAVARLSSEKNLAMLLRAFAPVASRHPHAVLMIVGDGPERESLETLAGDLALNGRVRFLGMRHDMPAIYTLTDHLVLPSLTEGMPLVVLEAMACEVPVIASAVGDIPRLLEHSAHGRTVPPGDAEALESALEAAVTTPRARDIAARDFVRERHSAQAMAAAYVTLYRELLEARHARRAS</sequence>
<dbReference type="InterPro" id="IPR001296">
    <property type="entry name" value="Glyco_trans_1"/>
</dbReference>
<evidence type="ECO:0000313" key="4">
    <source>
        <dbReference type="Proteomes" id="UP000256829"/>
    </source>
</evidence>
<evidence type="ECO:0000259" key="1">
    <source>
        <dbReference type="Pfam" id="PF00534"/>
    </source>
</evidence>
<evidence type="ECO:0000313" key="3">
    <source>
        <dbReference type="EMBL" id="RDY69520.1"/>
    </source>
</evidence>
<dbReference type="Gene3D" id="3.40.50.2000">
    <property type="entry name" value="Glycogen Phosphorylase B"/>
    <property type="match status" value="2"/>
</dbReference>
<keyword evidence="4" id="KW-1185">Reference proteome</keyword>
<proteinExistence type="predicted"/>
<dbReference type="Pfam" id="PF00534">
    <property type="entry name" value="Glycos_transf_1"/>
    <property type="match status" value="1"/>
</dbReference>
<dbReference type="AlphaFoldDB" id="A0A3D8VJE8"/>
<dbReference type="SUPFAM" id="SSF53756">
    <property type="entry name" value="UDP-Glycosyltransferase/glycogen phosphorylase"/>
    <property type="match status" value="1"/>
</dbReference>
<dbReference type="RefSeq" id="WP_115840739.1">
    <property type="nucleotide sequence ID" value="NZ_CP183976.1"/>
</dbReference>
<dbReference type="EMBL" id="QTJR01000001">
    <property type="protein sequence ID" value="RDY69520.1"/>
    <property type="molecule type" value="Genomic_DNA"/>
</dbReference>
<dbReference type="Proteomes" id="UP000256829">
    <property type="component" value="Unassembled WGS sequence"/>
</dbReference>
<name>A0A3D8VJE8_9GAMM</name>
<dbReference type="PANTHER" id="PTHR45947:SF3">
    <property type="entry name" value="SULFOQUINOVOSYL TRANSFERASE SQD2"/>
    <property type="match status" value="1"/>
</dbReference>
<protein>
    <submittedName>
        <fullName evidence="3">Glycosyltransferase</fullName>
    </submittedName>
</protein>
<dbReference type="PANTHER" id="PTHR45947">
    <property type="entry name" value="SULFOQUINOVOSYL TRANSFERASE SQD2"/>
    <property type="match status" value="1"/>
</dbReference>
<feature type="domain" description="Glycosyl transferase family 1" evidence="1">
    <location>
        <begin position="197"/>
        <end position="351"/>
    </location>
</feature>
<evidence type="ECO:0000259" key="2">
    <source>
        <dbReference type="Pfam" id="PF13439"/>
    </source>
</evidence>
<dbReference type="InterPro" id="IPR028098">
    <property type="entry name" value="Glyco_trans_4-like_N"/>
</dbReference>
<comment type="caution">
    <text evidence="3">The sequence shown here is derived from an EMBL/GenBank/DDBJ whole genome shotgun (WGS) entry which is preliminary data.</text>
</comment>
<accession>A0A3D8VJE8</accession>
<organism evidence="3 4">
    <name type="scientific">Lysobacter soli</name>
    <dbReference type="NCBI Taxonomy" id="453783"/>
    <lineage>
        <taxon>Bacteria</taxon>
        <taxon>Pseudomonadati</taxon>
        <taxon>Pseudomonadota</taxon>
        <taxon>Gammaproteobacteria</taxon>
        <taxon>Lysobacterales</taxon>
        <taxon>Lysobacteraceae</taxon>
        <taxon>Lysobacter</taxon>
    </lineage>
</organism>
<dbReference type="InterPro" id="IPR050194">
    <property type="entry name" value="Glycosyltransferase_grp1"/>
</dbReference>
<reference evidence="3 4" key="1">
    <citation type="submission" date="2018-08" db="EMBL/GenBank/DDBJ databases">
        <title>Lysobacter soli KCTC 22011, whole genome shotgun sequence.</title>
        <authorList>
            <person name="Zhang X."/>
            <person name="Feng G."/>
            <person name="Zhu H."/>
        </authorList>
    </citation>
    <scope>NUCLEOTIDE SEQUENCE [LARGE SCALE GENOMIC DNA]</scope>
    <source>
        <strain evidence="3 4">KCTC 22011</strain>
    </source>
</reference>
<dbReference type="GO" id="GO:0016757">
    <property type="term" value="F:glycosyltransferase activity"/>
    <property type="evidence" value="ECO:0007669"/>
    <property type="project" value="UniProtKB-ARBA"/>
</dbReference>
<dbReference type="Pfam" id="PF13439">
    <property type="entry name" value="Glyco_transf_4"/>
    <property type="match status" value="1"/>
</dbReference>